<evidence type="ECO:0000256" key="2">
    <source>
        <dbReference type="ARBA" id="ARBA00023235"/>
    </source>
</evidence>
<accession>A0A2P4ZTK0</accession>
<dbReference type="PANTHER" id="PTHR43709:SF2">
    <property type="entry name" value="DUF453 DOMAIN PROTEIN (AFU_ORTHOLOGUE AFUA_6G00360)"/>
    <property type="match status" value="1"/>
</dbReference>
<dbReference type="EMBL" id="JPDN02000009">
    <property type="protein sequence ID" value="PON27617.1"/>
    <property type="molecule type" value="Genomic_DNA"/>
</dbReference>
<organism evidence="3 4">
    <name type="scientific">Trichoderma gamsii</name>
    <dbReference type="NCBI Taxonomy" id="398673"/>
    <lineage>
        <taxon>Eukaryota</taxon>
        <taxon>Fungi</taxon>
        <taxon>Dikarya</taxon>
        <taxon>Ascomycota</taxon>
        <taxon>Pezizomycotina</taxon>
        <taxon>Sordariomycetes</taxon>
        <taxon>Hypocreomycetidae</taxon>
        <taxon>Hypocreales</taxon>
        <taxon>Hypocreaceae</taxon>
        <taxon>Trichoderma</taxon>
    </lineage>
</organism>
<dbReference type="InterPro" id="IPR007400">
    <property type="entry name" value="PrpF-like"/>
</dbReference>
<sequence length="467" mass="49986">MGFYPQDMFSALPCSAHFSRASSYRAAREIHNITTQMIDVTEGYANEFLIPNLIRTKASSMAITHPSQPPKHCVLPCTWMRAGTSKALFINRKNLPGSPLEWGRHLVSALGSRGNDSRQIDGIGGGLSTTSKVAVVAVSDRPDADIDWTFVQVAVGRDSIDMTGTCGNVSSGVGPYALQSGLVKRRPGERTMDVRIYNTNTDSMIVETMQLDEAGDFLEIGNYAMPGVPSPGSEVRCAFLHPAGSMTGKLFPSGQQQQTLRIISDPNLTMGAAPFDVRVTLIDAANPFVFIDATTMPIPHSSLPDVAVHAIIESIRCEGAVAMGLASNVEVASRTRGTPKVALLYPPPISQDGLGQASIRVQSYSMGLPHPSFQLTGAVCLATALNYKGTVAAKVSETSLNEVASLSSTTPHKGAQKTSVMEKKFAIAHNKGVIEVFTTLDSNGEVQSCTVSRTARRLFEGNVSYYI</sequence>
<name>A0A2P4ZTK0_9HYPO</name>
<dbReference type="PANTHER" id="PTHR43709">
    <property type="entry name" value="ACONITATE ISOMERASE-RELATED"/>
    <property type="match status" value="1"/>
</dbReference>
<dbReference type="AlphaFoldDB" id="A0A2P4ZTK0"/>
<reference evidence="3 4" key="1">
    <citation type="journal article" date="2016" name="Genome Announc.">
        <title>Draft Whole-Genome Sequence of Trichoderma gamsii T6085, a Promising Biocontrol Agent of Fusarium Head Blight on Wheat.</title>
        <authorList>
            <person name="Baroncelli R."/>
            <person name="Zapparata A."/>
            <person name="Piaggeschi G."/>
            <person name="Sarrocco S."/>
            <person name="Vannacci G."/>
        </authorList>
    </citation>
    <scope>NUCLEOTIDE SEQUENCE [LARGE SCALE GENOMIC DNA]</scope>
    <source>
        <strain evidence="3 4">T6085</strain>
    </source>
</reference>
<dbReference type="GeneID" id="29981374"/>
<comment type="similarity">
    <text evidence="1">Belongs to the PrpF family.</text>
</comment>
<dbReference type="SUPFAM" id="SSF54506">
    <property type="entry name" value="Diaminopimelate epimerase-like"/>
    <property type="match status" value="2"/>
</dbReference>
<keyword evidence="2" id="KW-0413">Isomerase</keyword>
<dbReference type="Proteomes" id="UP000054821">
    <property type="component" value="Unassembled WGS sequence"/>
</dbReference>
<keyword evidence="4" id="KW-1185">Reference proteome</keyword>
<evidence type="ECO:0008006" key="5">
    <source>
        <dbReference type="Google" id="ProtNLM"/>
    </source>
</evidence>
<dbReference type="GO" id="GO:0016853">
    <property type="term" value="F:isomerase activity"/>
    <property type="evidence" value="ECO:0007669"/>
    <property type="project" value="UniProtKB-KW"/>
</dbReference>
<dbReference type="Pfam" id="PF04303">
    <property type="entry name" value="PrpF"/>
    <property type="match status" value="1"/>
</dbReference>
<comment type="caution">
    <text evidence="3">The sequence shown here is derived from an EMBL/GenBank/DDBJ whole genome shotgun (WGS) entry which is preliminary data.</text>
</comment>
<evidence type="ECO:0000313" key="4">
    <source>
        <dbReference type="Proteomes" id="UP000054821"/>
    </source>
</evidence>
<dbReference type="STRING" id="398673.A0A2P4ZTK0"/>
<proteinExistence type="inferred from homology"/>
<evidence type="ECO:0000313" key="3">
    <source>
        <dbReference type="EMBL" id="PON27617.1"/>
    </source>
</evidence>
<gene>
    <name evidence="3" type="ORF">TGAM01_v203384</name>
</gene>
<dbReference type="RefSeq" id="XP_018665562.2">
    <property type="nucleotide sequence ID" value="XM_018801291.2"/>
</dbReference>
<evidence type="ECO:0000256" key="1">
    <source>
        <dbReference type="ARBA" id="ARBA00007673"/>
    </source>
</evidence>
<protein>
    <recommendedName>
        <fullName evidence="5">Methylitaconate delta2-delta3-isomerase</fullName>
    </recommendedName>
</protein>
<dbReference type="Gene3D" id="3.10.310.10">
    <property type="entry name" value="Diaminopimelate Epimerase, Chain A, domain 1"/>
    <property type="match status" value="2"/>
</dbReference>